<dbReference type="GO" id="GO:0003700">
    <property type="term" value="F:DNA-binding transcription factor activity"/>
    <property type="evidence" value="ECO:0007669"/>
    <property type="project" value="InterPro"/>
</dbReference>
<sequence length="153" mass="17295">MNLTGIPDKYAIYGMLFSVSNRLQTFGDKLFTDMTMKQHFLMISLGMFDQPPSLKEMAEINGSSYQNIKRMANQLEKAGYLKILPDSHDKRKQRLVSTGKFEELATALQDVTANMMDTLFQGLSQEDLITTLKTLVKMDQNLGGMMKIAENQA</sequence>
<protein>
    <submittedName>
        <fullName evidence="2">Winged helix-turn-helix transcriptional regulator</fullName>
    </submittedName>
</protein>
<keyword evidence="3" id="KW-1185">Reference proteome</keyword>
<evidence type="ECO:0000313" key="2">
    <source>
        <dbReference type="EMBL" id="MBR0577467.1"/>
    </source>
</evidence>
<dbReference type="PANTHER" id="PTHR33164">
    <property type="entry name" value="TRANSCRIPTIONAL REGULATOR, MARR FAMILY"/>
    <property type="match status" value="1"/>
</dbReference>
<dbReference type="AlphaFoldDB" id="A0A941HSP9"/>
<dbReference type="InterPro" id="IPR039422">
    <property type="entry name" value="MarR/SlyA-like"/>
</dbReference>
<evidence type="ECO:0000259" key="1">
    <source>
        <dbReference type="PROSITE" id="PS50995"/>
    </source>
</evidence>
<dbReference type="InterPro" id="IPR036388">
    <property type="entry name" value="WH-like_DNA-bd_sf"/>
</dbReference>
<accession>A0A941HSP9</accession>
<dbReference type="PANTHER" id="PTHR33164:SF58">
    <property type="entry name" value="DNA-BINDING TRANSCRIPTIONAL REPRESSOR SCOC"/>
    <property type="match status" value="1"/>
</dbReference>
<organism evidence="2 3">
    <name type="scientific">Proteiniclasticum sediminis</name>
    <dbReference type="NCBI Taxonomy" id="2804028"/>
    <lineage>
        <taxon>Bacteria</taxon>
        <taxon>Bacillati</taxon>
        <taxon>Bacillota</taxon>
        <taxon>Clostridia</taxon>
        <taxon>Eubacteriales</taxon>
        <taxon>Clostridiaceae</taxon>
        <taxon>Proteiniclasticum</taxon>
    </lineage>
</organism>
<feature type="domain" description="HTH marR-type" evidence="1">
    <location>
        <begin position="9"/>
        <end position="140"/>
    </location>
</feature>
<dbReference type="Proteomes" id="UP000675379">
    <property type="component" value="Unassembled WGS sequence"/>
</dbReference>
<dbReference type="GO" id="GO:0006950">
    <property type="term" value="P:response to stress"/>
    <property type="evidence" value="ECO:0007669"/>
    <property type="project" value="TreeGrafter"/>
</dbReference>
<evidence type="ECO:0000313" key="3">
    <source>
        <dbReference type="Proteomes" id="UP000675379"/>
    </source>
</evidence>
<dbReference type="InterPro" id="IPR036390">
    <property type="entry name" value="WH_DNA-bd_sf"/>
</dbReference>
<name>A0A941HSP9_9CLOT</name>
<comment type="caution">
    <text evidence="2">The sequence shown here is derived from an EMBL/GenBank/DDBJ whole genome shotgun (WGS) entry which is preliminary data.</text>
</comment>
<dbReference type="InterPro" id="IPR000835">
    <property type="entry name" value="HTH_MarR-typ"/>
</dbReference>
<reference evidence="2" key="1">
    <citation type="submission" date="2021-04" db="EMBL/GenBank/DDBJ databases">
        <title>Proteiniclasticum sedimins sp. nov., an obligate anaerobic bacterium isolated from anaerobic sludge.</title>
        <authorList>
            <person name="Liu J."/>
        </authorList>
    </citation>
    <scope>NUCLEOTIDE SEQUENCE</scope>
    <source>
        <strain evidence="2">BAD-10</strain>
    </source>
</reference>
<dbReference type="Gene3D" id="1.10.10.10">
    <property type="entry name" value="Winged helix-like DNA-binding domain superfamily/Winged helix DNA-binding domain"/>
    <property type="match status" value="1"/>
</dbReference>
<dbReference type="SMART" id="SM00347">
    <property type="entry name" value="HTH_MARR"/>
    <property type="match status" value="1"/>
</dbReference>
<gene>
    <name evidence="2" type="ORF">KCG48_14250</name>
</gene>
<proteinExistence type="predicted"/>
<dbReference type="PROSITE" id="PS50995">
    <property type="entry name" value="HTH_MARR_2"/>
    <property type="match status" value="1"/>
</dbReference>
<dbReference type="EMBL" id="JAGSCS010000041">
    <property type="protein sequence ID" value="MBR0577467.1"/>
    <property type="molecule type" value="Genomic_DNA"/>
</dbReference>
<dbReference type="SUPFAM" id="SSF46785">
    <property type="entry name" value="Winged helix' DNA-binding domain"/>
    <property type="match status" value="1"/>
</dbReference>